<reference evidence="2 3" key="1">
    <citation type="submission" date="2019-04" db="EMBL/GenBank/DDBJ databases">
        <title>Microbes associate with the intestines of laboratory mice.</title>
        <authorList>
            <person name="Navarre W."/>
            <person name="Wong E."/>
            <person name="Huang K."/>
            <person name="Tropini C."/>
            <person name="Ng K."/>
            <person name="Yu B."/>
        </authorList>
    </citation>
    <scope>NUCLEOTIDE SEQUENCE [LARGE SCALE GENOMIC DNA]</scope>
    <source>
        <strain evidence="2 3">NM46_B2-13</strain>
    </source>
</reference>
<evidence type="ECO:0000313" key="2">
    <source>
        <dbReference type="EMBL" id="TGY33083.1"/>
    </source>
</evidence>
<dbReference type="OrthoDB" id="4483469at2"/>
<dbReference type="AlphaFoldDB" id="A0A4S2CYA1"/>
<protein>
    <submittedName>
        <fullName evidence="2">Uncharacterized protein</fullName>
    </submittedName>
</protein>
<feature type="signal peptide" evidence="1">
    <location>
        <begin position="1"/>
        <end position="32"/>
    </location>
</feature>
<evidence type="ECO:0000256" key="1">
    <source>
        <dbReference type="SAM" id="SignalP"/>
    </source>
</evidence>
<gene>
    <name evidence="2" type="ORF">E5344_14685</name>
</gene>
<dbReference type="RefSeq" id="WP_135950117.1">
    <property type="nucleotide sequence ID" value="NZ_SRYO01000015.1"/>
</dbReference>
<feature type="chain" id="PRO_5020647324" evidence="1">
    <location>
        <begin position="33"/>
        <end position="123"/>
    </location>
</feature>
<proteinExistence type="predicted"/>
<organism evidence="2 3">
    <name type="scientific">Microbacterium laevaniformans</name>
    <dbReference type="NCBI Taxonomy" id="36807"/>
    <lineage>
        <taxon>Bacteria</taxon>
        <taxon>Bacillati</taxon>
        <taxon>Actinomycetota</taxon>
        <taxon>Actinomycetes</taxon>
        <taxon>Micrococcales</taxon>
        <taxon>Microbacteriaceae</taxon>
        <taxon>Microbacterium</taxon>
    </lineage>
</organism>
<comment type="caution">
    <text evidence="2">The sequence shown here is derived from an EMBL/GenBank/DDBJ whole genome shotgun (WGS) entry which is preliminary data.</text>
</comment>
<name>A0A4S2CYA1_9MICO</name>
<accession>A0A4S2CYA1</accession>
<keyword evidence="1" id="KW-0732">Signal</keyword>
<evidence type="ECO:0000313" key="3">
    <source>
        <dbReference type="Proteomes" id="UP000309893"/>
    </source>
</evidence>
<dbReference type="Proteomes" id="UP000309893">
    <property type="component" value="Unassembled WGS sequence"/>
</dbReference>
<dbReference type="EMBL" id="SRYO01000015">
    <property type="protein sequence ID" value="TGY33083.1"/>
    <property type="molecule type" value="Genomic_DNA"/>
</dbReference>
<sequence>MLKRLKSRAAVAIGAFALVAASMTLTAAPANATGGTVTCASSTPVGMWVEVQNGTDGFATFSSTANPRVKNWSYNTQGKRFRVYVGCGGTAQTWGSSIISNWSMSGSTISCADVGYNRTCRIG</sequence>